<feature type="region of interest" description="Disordered" evidence="1">
    <location>
        <begin position="1"/>
        <end position="29"/>
    </location>
</feature>
<dbReference type="EMBL" id="UOFB01000185">
    <property type="protein sequence ID" value="VAW47245.1"/>
    <property type="molecule type" value="Genomic_DNA"/>
</dbReference>
<feature type="compositionally biased region" description="Basic and acidic residues" evidence="1">
    <location>
        <begin position="1"/>
        <end position="10"/>
    </location>
</feature>
<name>A0A3B0VUC1_9ZZZZ</name>
<gene>
    <name evidence="2" type="ORF">MNBD_GAMMA04-1192</name>
</gene>
<protein>
    <submittedName>
        <fullName evidence="2">Uncharacterized protein</fullName>
    </submittedName>
</protein>
<accession>A0A3B0VUC1</accession>
<sequence length="29" mass="3151">MTAAKKESRLAAKPGAKKVVVKKMSHKNI</sequence>
<evidence type="ECO:0000313" key="2">
    <source>
        <dbReference type="EMBL" id="VAW47245.1"/>
    </source>
</evidence>
<dbReference type="AlphaFoldDB" id="A0A3B0VUC1"/>
<proteinExistence type="predicted"/>
<organism evidence="2">
    <name type="scientific">hydrothermal vent metagenome</name>
    <dbReference type="NCBI Taxonomy" id="652676"/>
    <lineage>
        <taxon>unclassified sequences</taxon>
        <taxon>metagenomes</taxon>
        <taxon>ecological metagenomes</taxon>
    </lineage>
</organism>
<feature type="compositionally biased region" description="Basic residues" evidence="1">
    <location>
        <begin position="15"/>
        <end position="29"/>
    </location>
</feature>
<reference evidence="2" key="1">
    <citation type="submission" date="2018-06" db="EMBL/GenBank/DDBJ databases">
        <authorList>
            <person name="Zhirakovskaya E."/>
        </authorList>
    </citation>
    <scope>NUCLEOTIDE SEQUENCE</scope>
</reference>
<evidence type="ECO:0000256" key="1">
    <source>
        <dbReference type="SAM" id="MobiDB-lite"/>
    </source>
</evidence>